<feature type="compositionally biased region" description="Low complexity" evidence="1">
    <location>
        <begin position="708"/>
        <end position="720"/>
    </location>
</feature>
<dbReference type="PANTHER" id="PTHR23185">
    <property type="entry name" value="PROTEIN VIRILIZER HOMOLOG"/>
    <property type="match status" value="1"/>
</dbReference>
<accession>A0A8J4GGT2</accession>
<evidence type="ECO:0000313" key="3">
    <source>
        <dbReference type="Proteomes" id="UP000722791"/>
    </source>
</evidence>
<feature type="compositionally biased region" description="Polar residues" evidence="1">
    <location>
        <begin position="1388"/>
        <end position="1404"/>
    </location>
</feature>
<feature type="compositionally biased region" description="Pro residues" evidence="1">
    <location>
        <begin position="961"/>
        <end position="974"/>
    </location>
</feature>
<feature type="compositionally biased region" description="Low complexity" evidence="1">
    <location>
        <begin position="1273"/>
        <end position="1287"/>
    </location>
</feature>
<reference evidence="2" key="1">
    <citation type="journal article" date="2021" name="Proc. Natl. Acad. Sci. U.S.A.">
        <title>Three genomes in the algal genus Volvox reveal the fate of a haploid sex-determining region after a transition to homothallism.</title>
        <authorList>
            <person name="Yamamoto K."/>
            <person name="Hamaji T."/>
            <person name="Kawai-Toyooka H."/>
            <person name="Matsuzaki R."/>
            <person name="Takahashi F."/>
            <person name="Nishimura Y."/>
            <person name="Kawachi M."/>
            <person name="Noguchi H."/>
            <person name="Minakuchi Y."/>
            <person name="Umen J.G."/>
            <person name="Toyoda A."/>
            <person name="Nozaki H."/>
        </authorList>
    </citation>
    <scope>NUCLEOTIDE SEQUENCE</scope>
    <source>
        <strain evidence="2">NIES-3785</strain>
    </source>
</reference>
<feature type="region of interest" description="Disordered" evidence="1">
    <location>
        <begin position="945"/>
        <end position="1070"/>
    </location>
</feature>
<feature type="compositionally biased region" description="Low complexity" evidence="1">
    <location>
        <begin position="1052"/>
        <end position="1070"/>
    </location>
</feature>
<feature type="region of interest" description="Disordered" evidence="1">
    <location>
        <begin position="1445"/>
        <end position="1480"/>
    </location>
</feature>
<dbReference type="EMBL" id="BNCQ01000022">
    <property type="protein sequence ID" value="GIM06788.1"/>
    <property type="molecule type" value="Genomic_DNA"/>
</dbReference>
<organism evidence="2 3">
    <name type="scientific">Volvox reticuliferus</name>
    <dbReference type="NCBI Taxonomy" id="1737510"/>
    <lineage>
        <taxon>Eukaryota</taxon>
        <taxon>Viridiplantae</taxon>
        <taxon>Chlorophyta</taxon>
        <taxon>core chlorophytes</taxon>
        <taxon>Chlorophyceae</taxon>
        <taxon>CS clade</taxon>
        <taxon>Chlamydomonadales</taxon>
        <taxon>Volvocaceae</taxon>
        <taxon>Volvox</taxon>
    </lineage>
</organism>
<comment type="caution">
    <text evidence="2">The sequence shown here is derived from an EMBL/GenBank/DDBJ whole genome shotgun (WGS) entry which is preliminary data.</text>
</comment>
<feature type="compositionally biased region" description="Low complexity" evidence="1">
    <location>
        <begin position="815"/>
        <end position="828"/>
    </location>
</feature>
<feature type="compositionally biased region" description="Low complexity" evidence="1">
    <location>
        <begin position="865"/>
        <end position="880"/>
    </location>
</feature>
<feature type="compositionally biased region" description="Low complexity" evidence="1">
    <location>
        <begin position="1408"/>
        <end position="1424"/>
    </location>
</feature>
<feature type="region of interest" description="Disordered" evidence="1">
    <location>
        <begin position="39"/>
        <end position="69"/>
    </location>
</feature>
<feature type="region of interest" description="Disordered" evidence="1">
    <location>
        <begin position="812"/>
        <end position="839"/>
    </location>
</feature>
<dbReference type="Proteomes" id="UP000722791">
    <property type="component" value="Unassembled WGS sequence"/>
</dbReference>
<feature type="compositionally biased region" description="Low complexity" evidence="1">
    <location>
        <begin position="681"/>
        <end position="701"/>
    </location>
</feature>
<gene>
    <name evidence="2" type="ORF">Vretimale_11035</name>
</gene>
<feature type="compositionally biased region" description="Low complexity" evidence="1">
    <location>
        <begin position="40"/>
        <end position="58"/>
    </location>
</feature>
<evidence type="ECO:0000313" key="2">
    <source>
        <dbReference type="EMBL" id="GIM06788.1"/>
    </source>
</evidence>
<feature type="compositionally biased region" description="Low complexity" evidence="1">
    <location>
        <begin position="1445"/>
        <end position="1467"/>
    </location>
</feature>
<feature type="compositionally biased region" description="Low complexity" evidence="1">
    <location>
        <begin position="975"/>
        <end position="1000"/>
    </location>
</feature>
<sequence>MMYSSCLGPDRGRNLPNSVPEQVFHMKLPYYSASPPCEHSSASSAGAVSAGVPPSSAAQTGNGEVALPAPPPDTLRTLALKHRNMVHNDMASFGSLRGNAHVQALKTPPSELLTMRVSGIQQAATGNRSEATILHISTTDTRSPSVIITNASAATANPKALSTEMHLGRNDSLCQPGLHPPPSDRTHGGSSPGSPGSNAHAAIITHSGVELQPAKYLQLTGVVPVASNQLRTGSTASPSPLIPTISPAPLLPPVPLPLPPITTGVPSMYLQSNPPMWVSTLWDPSGKYPPQIVNSAPAPAPAPALLDIGLLCVGGGGGDGGGGSCSGRGGGNGSGGGDAGDCNGSSGNVTIGSMRAGVGSGGGDGAAVAANSGGGRSPVPRYLHEGTIGGRPMKTGPTCGTALAKIIAAVLAENLIVPSVADSITLPATATAGSGAAQGPEAAITDATLPHEATGAVASVAAIPVVHAAPAPARVAPTAPARVAPAAPAVVPARVAAVPAAGGGSYGGDTNSVAVRLDDQGRGGGGNGSGGNGGTYNGSSGGCGNQQVEVAVQASVRNDCSKAASCEHGCEYGGGGAGGEAPLDAGLMAMATDLAAHGRELVSRLVRVQATRRRLVQLEEVLTGQILQARHMLLSVLDQQQQQQQLIQQLSAQRSEQQPRQTLMQHPLQLQTQPPPPPPQQQQQQQQDQQQQKRQPQQQQQGDEDLPKSSTQLQLKQSQSPELRCQNQVRQVLKRWRGEDQQLTAATAAPMMEGAVAAGSAKRALLQPSSEPTATGKMEEDLATTMPIHGIYIPQPTTRPLATTAAVTSGLPVARRSSSGGPVVSPPQRVHREQQQQMGAIPEGQQLQLPHNAMWQLRQPAEQQYLPQPKQQQQSAAGQQKRQRHPPMKLEDGWRQPQQQEDDFQLSVDCKGLEVYRADEQQKSTEAAESLIQLCQVLPLPQLEPQQQPAAPSSRDVLQPQPRPQLLPSSPPQPQQRQQKSRWSSLSSRRSQQPQQPLSSALFSLAGPDAGTQRSPLLPQVTYHNRQRQQQPRQQLQQRQQQQCPHQPVSLTAASAHQPAPSPAAATAAAAAHLHTNPIFGGDDSPGNCRPCWATRETFPVIAAGKPTPLCDDVNDDDVLLRGGSTGSAGARIEAVGAVAAGPSCAGASDGKWAANSNEAGGLDDASVVPSIARAAVGPEGAADGNYCSSAGLSAAGDVCSGLIACIPTQPHQGPCRMTQQPAAAAFQVIQLARQLMMTQGQQQRRVTAAARPAPSAPPVAAPVASYITVNGEQRQQQQHSKQQQSKLQRREQRQDLHQQVASAVRNDDQLAATSNTAGDAAIVAGDGNRHAAGAATSPVIAAAAGSGPAATAAPPEGVGGSIIRTAGPTVRVSSLSHLAALHPGWSSWQQQQANPTADLLSQPSLPPQMAQQHEQPQHQQLLDQQRSQRLEQQLLQLCQQQQQQRQAPQASSSPPSGLQQQQQLMLGPGGTPMPRATQLPGVTHLPPSHGGVPSTAMMAPRAIDSSGSSFSPCRKRSRVMGAYF</sequence>
<feature type="region of interest" description="Disordered" evidence="1">
    <location>
        <begin position="1388"/>
        <end position="1424"/>
    </location>
</feature>
<feature type="region of interest" description="Disordered" evidence="1">
    <location>
        <begin position="1271"/>
        <end position="1297"/>
    </location>
</feature>
<dbReference type="InterPro" id="IPR026736">
    <property type="entry name" value="Virilizer"/>
</dbReference>
<feature type="region of interest" description="Disordered" evidence="1">
    <location>
        <begin position="668"/>
        <end position="723"/>
    </location>
</feature>
<feature type="compositionally biased region" description="Low complexity" evidence="1">
    <location>
        <begin position="1028"/>
        <end position="1043"/>
    </location>
</feature>
<name>A0A8J4GGT2_9CHLO</name>
<feature type="region of interest" description="Disordered" evidence="1">
    <location>
        <begin position="865"/>
        <end position="902"/>
    </location>
</feature>
<evidence type="ECO:0000256" key="1">
    <source>
        <dbReference type="SAM" id="MobiDB-lite"/>
    </source>
</evidence>
<protein>
    <submittedName>
        <fullName evidence="2">Uncharacterized protein</fullName>
    </submittedName>
</protein>
<feature type="compositionally biased region" description="Low complexity" evidence="1">
    <location>
        <begin position="188"/>
        <end position="197"/>
    </location>
</feature>
<dbReference type="PANTHER" id="PTHR23185:SF0">
    <property type="entry name" value="PROTEIN VIRILIZER HOMOLOG"/>
    <property type="match status" value="1"/>
</dbReference>
<dbReference type="GO" id="GO:0036396">
    <property type="term" value="C:RNA N6-methyladenosine methyltransferase complex"/>
    <property type="evidence" value="ECO:0007669"/>
    <property type="project" value="TreeGrafter"/>
</dbReference>
<feature type="region of interest" description="Disordered" evidence="1">
    <location>
        <begin position="169"/>
        <end position="200"/>
    </location>
</feature>
<dbReference type="GO" id="GO:0003723">
    <property type="term" value="F:RNA binding"/>
    <property type="evidence" value="ECO:0007669"/>
    <property type="project" value="TreeGrafter"/>
</dbReference>
<proteinExistence type="predicted"/>
<feature type="compositionally biased region" description="Low complexity" evidence="1">
    <location>
        <begin position="945"/>
        <end position="960"/>
    </location>
</feature>